<accession>A0AC60VXE3</accession>
<dbReference type="Proteomes" id="UP000559653">
    <property type="component" value="Unassembled WGS sequence"/>
</dbReference>
<dbReference type="EMBL" id="JACEMZ010000010">
    <property type="protein sequence ID" value="MBA4452099.1"/>
    <property type="molecule type" value="Genomic_DNA"/>
</dbReference>
<proteinExistence type="predicted"/>
<reference evidence="1 2" key="1">
    <citation type="journal article" date="2020" name="Appl. Environ. Microbiol.">
        <title>Genomic Characteristics of a Novel Species of Ammonia-Oxidizing Archaea from the Jiulong River Estuary.</title>
        <authorList>
            <person name="Zou D."/>
            <person name="Wan R."/>
            <person name="Han L."/>
            <person name="Xu M.N."/>
            <person name="Liu Y."/>
            <person name="Liu H."/>
            <person name="Kao S.J."/>
            <person name="Li M."/>
        </authorList>
    </citation>
    <scope>NUCLEOTIDE SEQUENCE [LARGE SCALE GENOMIC DNA]</scope>
    <source>
        <strain evidence="1">W1bin1</strain>
    </source>
</reference>
<gene>
    <name evidence="1" type="ORF">H2B03_02845</name>
</gene>
<protein>
    <submittedName>
        <fullName evidence="1">Biofilm-associated protein</fullName>
    </submittedName>
</protein>
<organism evidence="1 2">
    <name type="scientific">Candidatus Nitrosomaritimum aestuariumsis</name>
    <dbReference type="NCBI Taxonomy" id="3342354"/>
    <lineage>
        <taxon>Archaea</taxon>
        <taxon>Nitrososphaerota</taxon>
        <taxon>Nitrososphaeria</taxon>
        <taxon>Nitrosopumilales</taxon>
        <taxon>Nitrosopumilaceae</taxon>
        <taxon>Candidatus Nitrosomaritimum</taxon>
    </lineage>
</organism>
<comment type="caution">
    <text evidence="1">The sequence shown here is derived from an EMBL/GenBank/DDBJ whole genome shotgun (WGS) entry which is preliminary data.</text>
</comment>
<sequence>MNISSMRGIFLSLIFIVSISLVLIPSSVYGENEITVDSTSFEKSTIIEFTNNGKDKVESLRIWLGSDYNFESFKSESGWTGEKTPQGVIIFTTTEALITNDSVKIGVTTDKAKPGINWKALDENGKQIAIGKSVSQDLADVITTSKTDSSEGILENSFFRIIPDKPNAGGDIRVTGDNFGPSKNFEFFINSKKLGTFDTDDKGHFMTTFQIPENQKAERVDFTVEDKNGIEKKVSLRLGDEGTKIPESEYVQLTIKGIPEIMHRGDFLEISGTATPGSAVTASIKGPDNEVINTRTAEVDAKGNWELEEPIIVPLDTPFGRYSAEINDGRESIVQTWAVESSKVIVIAPTDIKFEPGETLKYNGTALPNQSIELVLEDPLGAEIISDIFEVGKSGEIKFEYKTTANIDKEGTWTLIATQGKYKEFIYVGLGELPSIPINVEFDKLNYKSSDQAIVTFTGKPSDVINLLIIDPSDKPKGEAIPITLKPDGTNSHILDLKGYSSGVYSAVVSKGSAKSTETFTVGLQTGSGEISISTTKTSYEPGESILVLGETKPNVLLTMILLDHNENEIKEVLTYSDKQGKITDSSFRIPSEAESGTWKINAKSGSNFDIVEFEVTTLKIEGLVIFVEEGQQFPGVGKTVKIKVLGAEQLVTIEIISDDGEIIEELSFPASDQGQVIQPWIIPPGTEPGTYTFKAKDAFNSAETTFEVK</sequence>
<name>A0AC60VXE3_9ARCH</name>
<evidence type="ECO:0000313" key="2">
    <source>
        <dbReference type="Proteomes" id="UP000559653"/>
    </source>
</evidence>
<evidence type="ECO:0000313" key="1">
    <source>
        <dbReference type="EMBL" id="MBA4452099.1"/>
    </source>
</evidence>